<gene>
    <name evidence="2" type="ORF">GCM10022207_78220</name>
</gene>
<sequence length="79" mass="7867">MLDLVGTGTGAAAAAADCMVADRVVAATREIAASTADLPRVVGANSGSSKRGRGQSLCCSGPYGGEARAQERDALGERN</sequence>
<name>A0ABP7LCQ1_9ACTN</name>
<dbReference type="Proteomes" id="UP001501563">
    <property type="component" value="Unassembled WGS sequence"/>
</dbReference>
<dbReference type="EMBL" id="BAAAZA010000039">
    <property type="protein sequence ID" value="GAA3898225.1"/>
    <property type="molecule type" value="Genomic_DNA"/>
</dbReference>
<evidence type="ECO:0000256" key="1">
    <source>
        <dbReference type="SAM" id="MobiDB-lite"/>
    </source>
</evidence>
<comment type="caution">
    <text evidence="2">The sequence shown here is derived from an EMBL/GenBank/DDBJ whole genome shotgun (WGS) entry which is preliminary data.</text>
</comment>
<reference evidence="3" key="1">
    <citation type="journal article" date="2019" name="Int. J. Syst. Evol. Microbiol.">
        <title>The Global Catalogue of Microorganisms (GCM) 10K type strain sequencing project: providing services to taxonomists for standard genome sequencing and annotation.</title>
        <authorList>
            <consortium name="The Broad Institute Genomics Platform"/>
            <consortium name="The Broad Institute Genome Sequencing Center for Infectious Disease"/>
            <person name="Wu L."/>
            <person name="Ma J."/>
        </authorList>
    </citation>
    <scope>NUCLEOTIDE SEQUENCE [LARGE SCALE GENOMIC DNA]</scope>
    <source>
        <strain evidence="3">JCM 16578</strain>
    </source>
</reference>
<protein>
    <submittedName>
        <fullName evidence="2">Uncharacterized protein</fullName>
    </submittedName>
</protein>
<proteinExistence type="predicted"/>
<feature type="compositionally biased region" description="Basic and acidic residues" evidence="1">
    <location>
        <begin position="68"/>
        <end position="79"/>
    </location>
</feature>
<accession>A0ABP7LCQ1</accession>
<keyword evidence="3" id="KW-1185">Reference proteome</keyword>
<evidence type="ECO:0000313" key="2">
    <source>
        <dbReference type="EMBL" id="GAA3898225.1"/>
    </source>
</evidence>
<feature type="region of interest" description="Disordered" evidence="1">
    <location>
        <begin position="41"/>
        <end position="79"/>
    </location>
</feature>
<evidence type="ECO:0000313" key="3">
    <source>
        <dbReference type="Proteomes" id="UP001501563"/>
    </source>
</evidence>
<organism evidence="2 3">
    <name type="scientific">Streptomyces lannensis</name>
    <dbReference type="NCBI Taxonomy" id="766498"/>
    <lineage>
        <taxon>Bacteria</taxon>
        <taxon>Bacillati</taxon>
        <taxon>Actinomycetota</taxon>
        <taxon>Actinomycetes</taxon>
        <taxon>Kitasatosporales</taxon>
        <taxon>Streptomycetaceae</taxon>
        <taxon>Streptomyces</taxon>
    </lineage>
</organism>